<evidence type="ECO:0000313" key="4">
    <source>
        <dbReference type="Proteomes" id="UP001501116"/>
    </source>
</evidence>
<feature type="region of interest" description="Disordered" evidence="1">
    <location>
        <begin position="232"/>
        <end position="252"/>
    </location>
</feature>
<evidence type="ECO:0000256" key="1">
    <source>
        <dbReference type="SAM" id="MobiDB-lite"/>
    </source>
</evidence>
<sequence>MHKVRPRIALRCRECGHGVHAKVSPRGLRYFAHDPGRPPDCAWLNESLEHHQLKLALATAVRATGWGAELEVTGPDGAWRADVLATSPDGTRRIAWEAQLSPITDDDIRHRTLRYQADDVEVCWVSPTWPPWLGVVPSVRVAEDADVVVVVDGAADFYFKVGSWGMTRRLALVEFIRRVQDETVVFHEVLPRYRRIRVNAGSYSRRRALWATPASIDAEERHEVMRQRQEAWKQRQQAEAKARQQAAERQREIEREAERARLEKQREQQRAEQQRQWAIRAERDRLRREEDERQRQAAERERLAAAQAAEQERLRLERIEAAASHRWHAEVSETRQHELCDKVTEHVWLKERTKTISFAAAGPTIEFAFGTAVYVRNRLYGVLRPSPSSLHRLPRDVVIFALNAREAALLVGPGPVSAERVVFFDFPEAEQLSLM</sequence>
<organism evidence="3 4">
    <name type="scientific">Amycolatopsis minnesotensis</name>
    <dbReference type="NCBI Taxonomy" id="337894"/>
    <lineage>
        <taxon>Bacteria</taxon>
        <taxon>Bacillati</taxon>
        <taxon>Actinomycetota</taxon>
        <taxon>Actinomycetes</taxon>
        <taxon>Pseudonocardiales</taxon>
        <taxon>Pseudonocardiaceae</taxon>
        <taxon>Amycolatopsis</taxon>
    </lineage>
</organism>
<evidence type="ECO:0000313" key="3">
    <source>
        <dbReference type="EMBL" id="GAA1983132.1"/>
    </source>
</evidence>
<evidence type="ECO:0000259" key="2">
    <source>
        <dbReference type="Pfam" id="PF06054"/>
    </source>
</evidence>
<name>A0ABN2SAK2_9PSEU</name>
<comment type="caution">
    <text evidence="3">The sequence shown here is derived from an EMBL/GenBank/DDBJ whole genome shotgun (WGS) entry which is preliminary data.</text>
</comment>
<feature type="domain" description="Competence protein CoiA nuclease-like" evidence="2">
    <location>
        <begin position="46"/>
        <end position="125"/>
    </location>
</feature>
<dbReference type="EMBL" id="BAAANN010000038">
    <property type="protein sequence ID" value="GAA1983132.1"/>
    <property type="molecule type" value="Genomic_DNA"/>
</dbReference>
<reference evidence="3 4" key="1">
    <citation type="journal article" date="2019" name="Int. J. Syst. Evol. Microbiol.">
        <title>The Global Catalogue of Microorganisms (GCM) 10K type strain sequencing project: providing services to taxonomists for standard genome sequencing and annotation.</title>
        <authorList>
            <consortium name="The Broad Institute Genomics Platform"/>
            <consortium name="The Broad Institute Genome Sequencing Center for Infectious Disease"/>
            <person name="Wu L."/>
            <person name="Ma J."/>
        </authorList>
    </citation>
    <scope>NUCLEOTIDE SEQUENCE [LARGE SCALE GENOMIC DNA]</scope>
    <source>
        <strain evidence="3 4">JCM 14545</strain>
    </source>
</reference>
<keyword evidence="4" id="KW-1185">Reference proteome</keyword>
<dbReference type="Proteomes" id="UP001501116">
    <property type="component" value="Unassembled WGS sequence"/>
</dbReference>
<dbReference type="Pfam" id="PF06054">
    <property type="entry name" value="CoiA_nuc"/>
    <property type="match status" value="1"/>
</dbReference>
<accession>A0ABN2SAK2</accession>
<protein>
    <recommendedName>
        <fullName evidence="2">Competence protein CoiA nuclease-like domain-containing protein</fullName>
    </recommendedName>
</protein>
<proteinExistence type="predicted"/>
<dbReference type="InterPro" id="IPR010330">
    <property type="entry name" value="CoiA_nuc"/>
</dbReference>
<gene>
    <name evidence="3" type="ORF">GCM10009754_70270</name>
</gene>